<keyword evidence="6" id="KW-0326">Glycosidase</keyword>
<comment type="catalytic activity">
    <reaction evidence="1">
        <text>Hydrolysis of terminal, non-reducing beta-D-glucosyl residues with release of beta-D-glucose.</text>
        <dbReference type="EC" id="3.2.1.21"/>
    </reaction>
</comment>
<comment type="similarity">
    <text evidence="2">Belongs to the glycosyl hydrolase 3 family.</text>
</comment>
<evidence type="ECO:0000256" key="2">
    <source>
        <dbReference type="ARBA" id="ARBA00005336"/>
    </source>
</evidence>
<dbReference type="InterPro" id="IPR051915">
    <property type="entry name" value="Cellulose_Degrad_GH3"/>
</dbReference>
<gene>
    <name evidence="8" type="ORF">FBBNIHIM_03595</name>
</gene>
<dbReference type="Gene3D" id="2.60.40.10">
    <property type="entry name" value="Immunoglobulins"/>
    <property type="match status" value="1"/>
</dbReference>
<dbReference type="SUPFAM" id="SSF52279">
    <property type="entry name" value="Beta-D-glucan exohydrolase, C-terminal domain"/>
    <property type="match status" value="1"/>
</dbReference>
<keyword evidence="9" id="KW-1185">Reference proteome</keyword>
<dbReference type="Proteomes" id="UP001152651">
    <property type="component" value="Unassembled WGS sequence"/>
</dbReference>
<comment type="caution">
    <text evidence="8">The sequence shown here is derived from an EMBL/GenBank/DDBJ whole genome shotgun (WGS) entry which is preliminary data.</text>
</comment>
<dbReference type="PANTHER" id="PTHR30620">
    <property type="entry name" value="PERIPLASMIC BETA-GLUCOSIDASE-RELATED"/>
    <property type="match status" value="1"/>
</dbReference>
<dbReference type="SUPFAM" id="SSF51445">
    <property type="entry name" value="(Trans)glycosidases"/>
    <property type="match status" value="1"/>
</dbReference>
<dbReference type="InterPro" id="IPR013783">
    <property type="entry name" value="Ig-like_fold"/>
</dbReference>
<keyword evidence="5" id="KW-0378">Hydrolase</keyword>
<dbReference type="InterPro" id="IPR036962">
    <property type="entry name" value="Glyco_hydro_3_N_sf"/>
</dbReference>
<evidence type="ECO:0000256" key="3">
    <source>
        <dbReference type="ARBA" id="ARBA00012744"/>
    </source>
</evidence>
<dbReference type="PANTHER" id="PTHR30620:SF16">
    <property type="entry name" value="LYSOSOMAL BETA GLUCOSIDASE"/>
    <property type="match status" value="1"/>
</dbReference>
<dbReference type="InterPro" id="IPR002772">
    <property type="entry name" value="Glyco_hydro_3_C"/>
</dbReference>
<dbReference type="Gene3D" id="3.40.50.1700">
    <property type="entry name" value="Glycoside hydrolase family 3 C-terminal domain"/>
    <property type="match status" value="1"/>
</dbReference>
<evidence type="ECO:0000256" key="4">
    <source>
        <dbReference type="ARBA" id="ARBA00022729"/>
    </source>
</evidence>
<evidence type="ECO:0000256" key="6">
    <source>
        <dbReference type="ARBA" id="ARBA00023295"/>
    </source>
</evidence>
<dbReference type="Pfam" id="PF00933">
    <property type="entry name" value="Glyco_hydro_3"/>
    <property type="match status" value="1"/>
</dbReference>
<reference evidence="8" key="1">
    <citation type="submission" date="2022-05" db="EMBL/GenBank/DDBJ databases">
        <authorList>
            <person name="Blom J."/>
        </authorList>
    </citation>
    <scope>NUCLEOTIDE SEQUENCE</scope>
    <source>
        <strain evidence="8">Type strain: CPO20170097</strain>
    </source>
</reference>
<dbReference type="SMART" id="SM01217">
    <property type="entry name" value="Fn3_like"/>
    <property type="match status" value="1"/>
</dbReference>
<dbReference type="Pfam" id="PF01915">
    <property type="entry name" value="Glyco_hydro_3_C"/>
    <property type="match status" value="1"/>
</dbReference>
<evidence type="ECO:0000313" key="9">
    <source>
        <dbReference type="Proteomes" id="UP001152651"/>
    </source>
</evidence>
<organism evidence="8 9">
    <name type="scientific">Pseudocitrobacter vendiensis</name>
    <dbReference type="NCBI Taxonomy" id="2488306"/>
    <lineage>
        <taxon>Bacteria</taxon>
        <taxon>Pseudomonadati</taxon>
        <taxon>Pseudomonadota</taxon>
        <taxon>Gammaproteobacteria</taxon>
        <taxon>Enterobacterales</taxon>
        <taxon>Enterobacteriaceae</taxon>
        <taxon>Pseudocitrobacter</taxon>
    </lineage>
</organism>
<sequence>MSRITTLLAQMTLEEKVGQLVQLSGEFFVDEPQLTVGPKAKLGISQQQVQCAGSVLNVSGAKKTRHIQEQHLQNSRLKIPLLFMADIVYGYRTVFPIPLALGCSWSPALIERCCQVAAKEAVSAGSHVTFAPMADLVRDARWGRCLESTGEDPLLNSQIVRACVRGFQHKLEHGEGLAACVKHFAGYGAPVAGRDYNTVELSRQSLFDDYLPPYLAAVQAGCKLVMTAFNTLDGIPATANRWLLNTLLRERWHFDGVTIADYAAVKELIPHGVAEDERHASQLAFNAGLNIDMKSPCYVNHLPALVKAGVISEDALDQAVTRVLQLKETLGLFDDPFRGASEEKERAWFYHPDHLALARETAARSLVLLKNDNALLPLKPGTKVALIGPYADNPDIIGLWAVYGETSHSVTLKQALDDVVAPGELLTTQGCDLLLNYDFLGEFGATTQVDAQSCMSEEQRQTEQARALQYAREADVVLLAMGEHMMQSGEAASRTDIHLPRHQVEFIQAIARAAKKTVLILFNGRPLVLSDVVGHVDAVIEAWFPGSEGGHALADVLYGKRNPVGRLSMSFPRANGQVPIYYNALSTGRPAGKSDHSPRFISKYLDCPTTPLFPFGFGLSWHRVELSELTLAAQFTAGETLTIGLTVRNLTQHTGIETIQLYLHDCVASVARPVMMLKDFQQIALKGYETRRVIFEVKEEMLAFYNAEGEQVIEPGRFTIFVGTSSVDVLEGEFIYIAE</sequence>
<dbReference type="InterPro" id="IPR017853">
    <property type="entry name" value="GH"/>
</dbReference>
<dbReference type="InterPro" id="IPR026891">
    <property type="entry name" value="Fn3-like"/>
</dbReference>
<evidence type="ECO:0000256" key="1">
    <source>
        <dbReference type="ARBA" id="ARBA00000448"/>
    </source>
</evidence>
<dbReference type="InterPro" id="IPR036881">
    <property type="entry name" value="Glyco_hydro_3_C_sf"/>
</dbReference>
<protein>
    <recommendedName>
        <fullName evidence="3">beta-glucosidase</fullName>
        <ecNumber evidence="3">3.2.1.21</ecNumber>
    </recommendedName>
</protein>
<evidence type="ECO:0000256" key="5">
    <source>
        <dbReference type="ARBA" id="ARBA00022801"/>
    </source>
</evidence>
<dbReference type="EC" id="3.2.1.21" evidence="3"/>
<dbReference type="Gene3D" id="3.20.20.300">
    <property type="entry name" value="Glycoside hydrolase, family 3, N-terminal domain"/>
    <property type="match status" value="1"/>
</dbReference>
<accession>A0ABN8T6U2</accession>
<feature type="domain" description="Fibronectin type III-like" evidence="7">
    <location>
        <begin position="657"/>
        <end position="726"/>
    </location>
</feature>
<proteinExistence type="inferred from homology"/>
<dbReference type="NCBIfam" id="NF011678">
    <property type="entry name" value="PRK15098.1"/>
    <property type="match status" value="1"/>
</dbReference>
<keyword evidence="4" id="KW-0732">Signal</keyword>
<dbReference type="Pfam" id="PF14310">
    <property type="entry name" value="Fn3-like"/>
    <property type="match status" value="1"/>
</dbReference>
<evidence type="ECO:0000259" key="7">
    <source>
        <dbReference type="SMART" id="SM01217"/>
    </source>
</evidence>
<name>A0ABN8T6U2_9ENTR</name>
<dbReference type="InterPro" id="IPR001764">
    <property type="entry name" value="Glyco_hydro_3_N"/>
</dbReference>
<dbReference type="PRINTS" id="PR00133">
    <property type="entry name" value="GLHYDRLASE3"/>
</dbReference>
<dbReference type="RefSeq" id="WP_253896979.1">
    <property type="nucleotide sequence ID" value="NZ_CALSBS010000002.1"/>
</dbReference>
<evidence type="ECO:0000313" key="8">
    <source>
        <dbReference type="EMBL" id="CAH6635896.1"/>
    </source>
</evidence>
<dbReference type="EMBL" id="CALSBS010000002">
    <property type="protein sequence ID" value="CAH6635896.1"/>
    <property type="molecule type" value="Genomic_DNA"/>
</dbReference>